<evidence type="ECO:0000313" key="2">
    <source>
        <dbReference type="EMBL" id="OCL03790.1"/>
    </source>
</evidence>
<sequence>MATLLPHPPYAEDQPYARSFLTFHVLRAGAATGSIISLLTATASTLYRQERTLSAFVPRLILHSSRGIAAGVLLSGLALAGRMRGRENIEWKDRAWRLIENKGQSQLDFWIIDGGVLGAVAAIMAARRGMLPGMTKMAGRMGTVALGGAGVGVTVGTADYMVWRYGIKGGKFDWSENSARGLGISPKWFQSHSQMDDVEELPRHHFTPKAVAQACESGRRPTDLNHQFSTTDTMLYSPNYRHDNATILAAPRVCIACFRRGFQRNWG</sequence>
<organism evidence="2 3">
    <name type="scientific">Glonium stellatum</name>
    <dbReference type="NCBI Taxonomy" id="574774"/>
    <lineage>
        <taxon>Eukaryota</taxon>
        <taxon>Fungi</taxon>
        <taxon>Dikarya</taxon>
        <taxon>Ascomycota</taxon>
        <taxon>Pezizomycotina</taxon>
        <taxon>Dothideomycetes</taxon>
        <taxon>Pleosporomycetidae</taxon>
        <taxon>Gloniales</taxon>
        <taxon>Gloniaceae</taxon>
        <taxon>Glonium</taxon>
    </lineage>
</organism>
<keyword evidence="3" id="KW-1185">Reference proteome</keyword>
<dbReference type="EMBL" id="KV750680">
    <property type="protein sequence ID" value="OCL03790.1"/>
    <property type="molecule type" value="Genomic_DNA"/>
</dbReference>
<evidence type="ECO:0000313" key="3">
    <source>
        <dbReference type="Proteomes" id="UP000250140"/>
    </source>
</evidence>
<dbReference type="PANTHER" id="PTHR38636:SF1">
    <property type="entry name" value="CHLORIDE CHANNEL PROTEIN CLC-D"/>
    <property type="match status" value="1"/>
</dbReference>
<dbReference type="AlphaFoldDB" id="A0A8E2ES11"/>
<gene>
    <name evidence="2" type="ORF">AOQ84DRAFT_226898</name>
</gene>
<proteinExistence type="predicted"/>
<feature type="transmembrane region" description="Helical" evidence="1">
    <location>
        <begin position="25"/>
        <end position="47"/>
    </location>
</feature>
<evidence type="ECO:0000256" key="1">
    <source>
        <dbReference type="SAM" id="Phobius"/>
    </source>
</evidence>
<feature type="transmembrane region" description="Helical" evidence="1">
    <location>
        <begin position="138"/>
        <end position="162"/>
    </location>
</feature>
<keyword evidence="1" id="KW-0472">Membrane</keyword>
<protein>
    <submittedName>
        <fullName evidence="2">Uncharacterized protein</fullName>
    </submittedName>
</protein>
<keyword evidence="1" id="KW-0812">Transmembrane</keyword>
<accession>A0A8E2ES11</accession>
<dbReference type="OrthoDB" id="544298at2759"/>
<feature type="transmembrane region" description="Helical" evidence="1">
    <location>
        <begin position="106"/>
        <end position="126"/>
    </location>
</feature>
<name>A0A8E2ES11_9PEZI</name>
<keyword evidence="1" id="KW-1133">Transmembrane helix</keyword>
<feature type="transmembrane region" description="Helical" evidence="1">
    <location>
        <begin position="67"/>
        <end position="85"/>
    </location>
</feature>
<reference evidence="2 3" key="1">
    <citation type="journal article" date="2016" name="Nat. Commun.">
        <title>Ectomycorrhizal ecology is imprinted in the genome of the dominant symbiotic fungus Cenococcum geophilum.</title>
        <authorList>
            <consortium name="DOE Joint Genome Institute"/>
            <person name="Peter M."/>
            <person name="Kohler A."/>
            <person name="Ohm R.A."/>
            <person name="Kuo A."/>
            <person name="Krutzmann J."/>
            <person name="Morin E."/>
            <person name="Arend M."/>
            <person name="Barry K.W."/>
            <person name="Binder M."/>
            <person name="Choi C."/>
            <person name="Clum A."/>
            <person name="Copeland A."/>
            <person name="Grisel N."/>
            <person name="Haridas S."/>
            <person name="Kipfer T."/>
            <person name="LaButti K."/>
            <person name="Lindquist E."/>
            <person name="Lipzen A."/>
            <person name="Maire R."/>
            <person name="Meier B."/>
            <person name="Mihaltcheva S."/>
            <person name="Molinier V."/>
            <person name="Murat C."/>
            <person name="Poggeler S."/>
            <person name="Quandt C.A."/>
            <person name="Sperisen C."/>
            <person name="Tritt A."/>
            <person name="Tisserant E."/>
            <person name="Crous P.W."/>
            <person name="Henrissat B."/>
            <person name="Nehls U."/>
            <person name="Egli S."/>
            <person name="Spatafora J.W."/>
            <person name="Grigoriev I.V."/>
            <person name="Martin F.M."/>
        </authorList>
    </citation>
    <scope>NUCLEOTIDE SEQUENCE [LARGE SCALE GENOMIC DNA]</scope>
    <source>
        <strain evidence="2 3">CBS 207.34</strain>
    </source>
</reference>
<dbReference type="PANTHER" id="PTHR38636">
    <property type="entry name" value="PROTEIN CBG20488"/>
    <property type="match status" value="1"/>
</dbReference>
<dbReference type="Proteomes" id="UP000250140">
    <property type="component" value="Unassembled WGS sequence"/>
</dbReference>